<proteinExistence type="predicted"/>
<protein>
    <submittedName>
        <fullName evidence="1">Uncharacterized protein</fullName>
    </submittedName>
</protein>
<name>A0A0B7BWR2_9EUPU</name>
<reference evidence="1" key="1">
    <citation type="submission" date="2014-12" db="EMBL/GenBank/DDBJ databases">
        <title>Insight into the proteome of Arion vulgaris.</title>
        <authorList>
            <person name="Aradska J."/>
            <person name="Bulat T."/>
            <person name="Smidak R."/>
            <person name="Sarate P."/>
            <person name="Gangsoo J."/>
            <person name="Sialana F."/>
            <person name="Bilban M."/>
            <person name="Lubec G."/>
        </authorList>
    </citation>
    <scope>NUCLEOTIDE SEQUENCE</scope>
    <source>
        <tissue evidence="1">Skin</tissue>
    </source>
</reference>
<sequence>MYIIHIYSMIKTIKWCLHCSLAKRQDINDTSSATIFLRQRTASLKEIKLCDNKMIVGTLARKT</sequence>
<feature type="non-terminal residue" evidence="1">
    <location>
        <position position="63"/>
    </location>
</feature>
<evidence type="ECO:0000313" key="1">
    <source>
        <dbReference type="EMBL" id="CEK96610.1"/>
    </source>
</evidence>
<dbReference type="AlphaFoldDB" id="A0A0B7BWR2"/>
<dbReference type="EMBL" id="HACG01049745">
    <property type="protein sequence ID" value="CEK96610.1"/>
    <property type="molecule type" value="Transcribed_RNA"/>
</dbReference>
<gene>
    <name evidence="1" type="primary">ORF212714</name>
</gene>
<organism evidence="1">
    <name type="scientific">Arion vulgaris</name>
    <dbReference type="NCBI Taxonomy" id="1028688"/>
    <lineage>
        <taxon>Eukaryota</taxon>
        <taxon>Metazoa</taxon>
        <taxon>Spiralia</taxon>
        <taxon>Lophotrochozoa</taxon>
        <taxon>Mollusca</taxon>
        <taxon>Gastropoda</taxon>
        <taxon>Heterobranchia</taxon>
        <taxon>Euthyneura</taxon>
        <taxon>Panpulmonata</taxon>
        <taxon>Eupulmonata</taxon>
        <taxon>Stylommatophora</taxon>
        <taxon>Helicina</taxon>
        <taxon>Arionoidea</taxon>
        <taxon>Arionidae</taxon>
        <taxon>Arion</taxon>
    </lineage>
</organism>
<accession>A0A0B7BWR2</accession>